<comment type="caution">
    <text evidence="2">The sequence shown here is derived from an EMBL/GenBank/DDBJ whole genome shotgun (WGS) entry which is preliminary data.</text>
</comment>
<protein>
    <submittedName>
        <fullName evidence="2">Transposase</fullName>
    </submittedName>
</protein>
<name>A0ABV6YQU6_UNCEI</name>
<organism evidence="2 3">
    <name type="scientific">Eiseniibacteriota bacterium</name>
    <dbReference type="NCBI Taxonomy" id="2212470"/>
    <lineage>
        <taxon>Bacteria</taxon>
        <taxon>Candidatus Eiseniibacteriota</taxon>
    </lineage>
</organism>
<dbReference type="PANTHER" id="PTHR34322">
    <property type="entry name" value="TRANSPOSASE, Y1_TNP DOMAIN-CONTAINING"/>
    <property type="match status" value="1"/>
</dbReference>
<dbReference type="Gene3D" id="3.30.70.1290">
    <property type="entry name" value="Transposase IS200-like"/>
    <property type="match status" value="1"/>
</dbReference>
<gene>
    <name evidence="2" type="ORF">ACFL2Z_05300</name>
</gene>
<sequence>MSSTCMARPLRLEIANGMYHITSRGNRRRTIYMDDRDRRHFLSQVSTAVDEFGWLVHAYCLMPNHYHLLVETPLPNLSMGMKKINGLYAQAFNLRHGRTGHVFQGRFHSILVDKDDYLLRLSRYIVLNPVRAKLVALPEQWAWSSYRAAIGTGPRPRFLVSDQILGQFGSDRTEARRGYISFVTSNLAQRAPWDNLLGGAILGSEDFLTAISRKVTERESRLISRVLSVEFRPELKSLFPDRYKRPLSQETVKRARHARLRHGYTFAEIAHVLGIHQSTLTKAMRKRPGSQR</sequence>
<dbReference type="NCBIfam" id="NF047646">
    <property type="entry name" value="REP_Tyr_transpos"/>
    <property type="match status" value="1"/>
</dbReference>
<dbReference type="SUPFAM" id="SSF143422">
    <property type="entry name" value="Transposase IS200-like"/>
    <property type="match status" value="1"/>
</dbReference>
<dbReference type="SMART" id="SM01321">
    <property type="entry name" value="Y1_Tnp"/>
    <property type="match status" value="1"/>
</dbReference>
<feature type="domain" description="Transposase IS200-like" evidence="1">
    <location>
        <begin position="14"/>
        <end position="128"/>
    </location>
</feature>
<dbReference type="Pfam" id="PF01797">
    <property type="entry name" value="Y1_Tnp"/>
    <property type="match status" value="1"/>
</dbReference>
<evidence type="ECO:0000313" key="3">
    <source>
        <dbReference type="Proteomes" id="UP001594288"/>
    </source>
</evidence>
<dbReference type="InterPro" id="IPR002686">
    <property type="entry name" value="Transposase_17"/>
</dbReference>
<dbReference type="Proteomes" id="UP001594288">
    <property type="component" value="Unassembled WGS sequence"/>
</dbReference>
<dbReference type="PANTHER" id="PTHR34322:SF2">
    <property type="entry name" value="TRANSPOSASE IS200-LIKE DOMAIN-CONTAINING PROTEIN"/>
    <property type="match status" value="1"/>
</dbReference>
<evidence type="ECO:0000259" key="1">
    <source>
        <dbReference type="SMART" id="SM01321"/>
    </source>
</evidence>
<accession>A0ABV6YQU6</accession>
<evidence type="ECO:0000313" key="2">
    <source>
        <dbReference type="EMBL" id="MFC1800302.1"/>
    </source>
</evidence>
<keyword evidence="3" id="KW-1185">Reference proteome</keyword>
<dbReference type="InterPro" id="IPR036515">
    <property type="entry name" value="Transposase_17_sf"/>
</dbReference>
<dbReference type="EMBL" id="JBHPEI010000110">
    <property type="protein sequence ID" value="MFC1800302.1"/>
    <property type="molecule type" value="Genomic_DNA"/>
</dbReference>
<reference evidence="2 3" key="1">
    <citation type="submission" date="2024-09" db="EMBL/GenBank/DDBJ databases">
        <authorList>
            <person name="D'Angelo T."/>
        </authorList>
    </citation>
    <scope>NUCLEOTIDE SEQUENCE [LARGE SCALE GENOMIC DNA]</scope>
    <source>
        <strain evidence="2">SAG AM-311-F02</strain>
    </source>
</reference>
<proteinExistence type="predicted"/>